<dbReference type="PANTHER" id="PTHR34979">
    <property type="entry name" value="INNER MEMBRANE PROTEIN YGAZ"/>
    <property type="match status" value="1"/>
</dbReference>
<evidence type="ECO:0000256" key="1">
    <source>
        <dbReference type="ARBA" id="ARBA00004651"/>
    </source>
</evidence>
<keyword evidence="7 8" id="KW-0472">Membrane</keyword>
<sequence length="232" mass="24373">MKYMELKNGLKDGLPICLGYLAVSFSFGMLAVGGGLPLWSAAGLSMTNLTSAGQFAALNLMLANAPLVEIGMATLIINIRYLLMSLVLSQKIEKMPLVQRLIIAFGVTDEIFTVASTRYGKVGFWYMLGLILAPYAGWSAGTVLGACINGLLPEAVSNALGISLYAMFIAIVVPAAKQDRAVLFTLLAAVAISCVFYYIPGLSSVSSGWVVIIAAVAASALAATVLPRKEGI</sequence>
<dbReference type="Pfam" id="PF03591">
    <property type="entry name" value="AzlC"/>
    <property type="match status" value="1"/>
</dbReference>
<evidence type="ECO:0000256" key="2">
    <source>
        <dbReference type="ARBA" id="ARBA00010735"/>
    </source>
</evidence>
<evidence type="ECO:0000256" key="6">
    <source>
        <dbReference type="ARBA" id="ARBA00022989"/>
    </source>
</evidence>
<evidence type="ECO:0000256" key="7">
    <source>
        <dbReference type="ARBA" id="ARBA00023136"/>
    </source>
</evidence>
<feature type="transmembrane region" description="Helical" evidence="8">
    <location>
        <begin position="124"/>
        <end position="152"/>
    </location>
</feature>
<evidence type="ECO:0000313" key="10">
    <source>
        <dbReference type="Proteomes" id="UP000824111"/>
    </source>
</evidence>
<protein>
    <submittedName>
        <fullName evidence="9">AzlC family ABC transporter permease</fullName>
    </submittedName>
</protein>
<dbReference type="AlphaFoldDB" id="A0A9D1S7F8"/>
<reference evidence="9" key="2">
    <citation type="journal article" date="2021" name="PeerJ">
        <title>Extensive microbial diversity within the chicken gut microbiome revealed by metagenomics and culture.</title>
        <authorList>
            <person name="Gilroy R."/>
            <person name="Ravi A."/>
            <person name="Getino M."/>
            <person name="Pursley I."/>
            <person name="Horton D.L."/>
            <person name="Alikhan N.F."/>
            <person name="Baker D."/>
            <person name="Gharbi K."/>
            <person name="Hall N."/>
            <person name="Watson M."/>
            <person name="Adriaenssens E.M."/>
            <person name="Foster-Nyarko E."/>
            <person name="Jarju S."/>
            <person name="Secka A."/>
            <person name="Antonio M."/>
            <person name="Oren A."/>
            <person name="Chaudhuri R.R."/>
            <person name="La Ragione R."/>
            <person name="Hildebrand F."/>
            <person name="Pallen M.J."/>
        </authorList>
    </citation>
    <scope>NUCLEOTIDE SEQUENCE</scope>
    <source>
        <strain evidence="9">ChiSjej4B22-9803</strain>
    </source>
</reference>
<evidence type="ECO:0000256" key="5">
    <source>
        <dbReference type="ARBA" id="ARBA00022692"/>
    </source>
</evidence>
<dbReference type="Proteomes" id="UP000824111">
    <property type="component" value="Unassembled WGS sequence"/>
</dbReference>
<dbReference type="EMBL" id="DVND01000191">
    <property type="protein sequence ID" value="HIU49238.1"/>
    <property type="molecule type" value="Genomic_DNA"/>
</dbReference>
<comment type="caution">
    <text evidence="9">The sequence shown here is derived from an EMBL/GenBank/DDBJ whole genome shotgun (WGS) entry which is preliminary data.</text>
</comment>
<feature type="transmembrane region" description="Helical" evidence="8">
    <location>
        <begin position="12"/>
        <end position="36"/>
    </location>
</feature>
<comment type="similarity">
    <text evidence="2">Belongs to the AzlC family.</text>
</comment>
<dbReference type="GO" id="GO:0005886">
    <property type="term" value="C:plasma membrane"/>
    <property type="evidence" value="ECO:0007669"/>
    <property type="project" value="UniProtKB-SubCell"/>
</dbReference>
<dbReference type="PANTHER" id="PTHR34979:SF1">
    <property type="entry name" value="INNER MEMBRANE PROTEIN YGAZ"/>
    <property type="match status" value="1"/>
</dbReference>
<organism evidence="9 10">
    <name type="scientific">Candidatus Avimonoglobus intestinipullorum</name>
    <dbReference type="NCBI Taxonomy" id="2840699"/>
    <lineage>
        <taxon>Bacteria</taxon>
        <taxon>Bacillati</taxon>
        <taxon>Bacillota</taxon>
        <taxon>Clostridia</taxon>
        <taxon>Eubacteriales</taxon>
        <taxon>Candidatus Avimonoglobus</taxon>
    </lineage>
</organism>
<evidence type="ECO:0000256" key="3">
    <source>
        <dbReference type="ARBA" id="ARBA00022448"/>
    </source>
</evidence>
<gene>
    <name evidence="9" type="ORF">IAB04_07710</name>
</gene>
<proteinExistence type="inferred from homology"/>
<feature type="transmembrane region" description="Helical" evidence="8">
    <location>
        <begin position="158"/>
        <end position="176"/>
    </location>
</feature>
<dbReference type="InterPro" id="IPR011606">
    <property type="entry name" value="Brnchd-chn_aa_trnsp_permease"/>
</dbReference>
<feature type="transmembrane region" description="Helical" evidence="8">
    <location>
        <begin position="181"/>
        <end position="199"/>
    </location>
</feature>
<evidence type="ECO:0000313" key="9">
    <source>
        <dbReference type="EMBL" id="HIU49238.1"/>
    </source>
</evidence>
<name>A0A9D1S7F8_9FIRM</name>
<evidence type="ECO:0000256" key="4">
    <source>
        <dbReference type="ARBA" id="ARBA00022475"/>
    </source>
</evidence>
<keyword evidence="3" id="KW-0813">Transport</keyword>
<reference evidence="9" key="1">
    <citation type="submission" date="2020-10" db="EMBL/GenBank/DDBJ databases">
        <authorList>
            <person name="Gilroy R."/>
        </authorList>
    </citation>
    <scope>NUCLEOTIDE SEQUENCE</scope>
    <source>
        <strain evidence="9">ChiSjej4B22-9803</strain>
    </source>
</reference>
<evidence type="ECO:0000256" key="8">
    <source>
        <dbReference type="SAM" id="Phobius"/>
    </source>
</evidence>
<keyword evidence="5 8" id="KW-0812">Transmembrane</keyword>
<comment type="subcellular location">
    <subcellularLocation>
        <location evidence="1">Cell membrane</location>
        <topology evidence="1">Multi-pass membrane protein</topology>
    </subcellularLocation>
</comment>
<accession>A0A9D1S7F8</accession>
<feature type="transmembrane region" description="Helical" evidence="8">
    <location>
        <begin position="205"/>
        <end position="226"/>
    </location>
</feature>
<dbReference type="GO" id="GO:1903785">
    <property type="term" value="P:L-valine transmembrane transport"/>
    <property type="evidence" value="ECO:0007669"/>
    <property type="project" value="TreeGrafter"/>
</dbReference>
<keyword evidence="4" id="KW-1003">Cell membrane</keyword>
<feature type="transmembrane region" description="Helical" evidence="8">
    <location>
        <begin position="56"/>
        <end position="83"/>
    </location>
</feature>
<keyword evidence="6 8" id="KW-1133">Transmembrane helix</keyword>